<accession>A0AAD7BWH4</accession>
<proteinExistence type="predicted"/>
<organism evidence="2 3">
    <name type="scientific">Roridomyces roridus</name>
    <dbReference type="NCBI Taxonomy" id="1738132"/>
    <lineage>
        <taxon>Eukaryota</taxon>
        <taxon>Fungi</taxon>
        <taxon>Dikarya</taxon>
        <taxon>Basidiomycota</taxon>
        <taxon>Agaricomycotina</taxon>
        <taxon>Agaricomycetes</taxon>
        <taxon>Agaricomycetidae</taxon>
        <taxon>Agaricales</taxon>
        <taxon>Marasmiineae</taxon>
        <taxon>Mycenaceae</taxon>
        <taxon>Roridomyces</taxon>
    </lineage>
</organism>
<feature type="region of interest" description="Disordered" evidence="1">
    <location>
        <begin position="338"/>
        <end position="360"/>
    </location>
</feature>
<evidence type="ECO:0000256" key="1">
    <source>
        <dbReference type="SAM" id="MobiDB-lite"/>
    </source>
</evidence>
<feature type="compositionally biased region" description="Basic and acidic residues" evidence="1">
    <location>
        <begin position="480"/>
        <end position="493"/>
    </location>
</feature>
<dbReference type="Proteomes" id="UP001221142">
    <property type="component" value="Unassembled WGS sequence"/>
</dbReference>
<evidence type="ECO:0000313" key="3">
    <source>
        <dbReference type="Proteomes" id="UP001221142"/>
    </source>
</evidence>
<sequence length="550" mass="60509">MPAPCKACGGQTVVDDAGVVCIDCAEIAEPNRVVLASDSDFHLSTYEGWIPVAPHAVRTARGRYLGSEDKEARDGKHLDDMHHFIKNLAQAVFVSGTTERAYNLFEKAMKLGHYRFGRMARLVAAACISITLRSTSRPEMFAQLASLLGEKTTAVTRTFSSVLSLIKLDDLPPAESKSHLSVLHAHLYAALDGSIESDLPQSLISAIKPLPASSLSDTAGALSDLIAFSNPPSSIAHLPVAPTACAVMLWAIEAESRTSFSHLGEVAAFLGAKCGCKKAVVMNRYKVIQDELLERIEKIDSLDQYKQNGAGRAKVSRRLVVARGLKAVIEAEGECRRQRLVETRPPDDPDGSSNDVRPRKRRRIQALQQATQFLLNPLSGPLPPSFLTASRTLTLPTYILTSSGRRDTLPTRLQLLTVARGGVGTDEIADDELFEDEELERLMRSSDEVTEMRKIMGWPQGEVEEPVKEPPRQPRQRRSSTKEKPTTSSRIDDAAAAAYFDEKADYDFEELLQFDDEPGLLVEEDGDVTTMGLQGVLQEEGYVQDWEFND</sequence>
<dbReference type="AlphaFoldDB" id="A0AAD7BWH4"/>
<reference evidence="2" key="1">
    <citation type="submission" date="2023-03" db="EMBL/GenBank/DDBJ databases">
        <title>Massive genome expansion in bonnet fungi (Mycena s.s.) driven by repeated elements and novel gene families across ecological guilds.</title>
        <authorList>
            <consortium name="Lawrence Berkeley National Laboratory"/>
            <person name="Harder C.B."/>
            <person name="Miyauchi S."/>
            <person name="Viragh M."/>
            <person name="Kuo A."/>
            <person name="Thoen E."/>
            <person name="Andreopoulos B."/>
            <person name="Lu D."/>
            <person name="Skrede I."/>
            <person name="Drula E."/>
            <person name="Henrissat B."/>
            <person name="Morin E."/>
            <person name="Kohler A."/>
            <person name="Barry K."/>
            <person name="LaButti K."/>
            <person name="Morin E."/>
            <person name="Salamov A."/>
            <person name="Lipzen A."/>
            <person name="Mereny Z."/>
            <person name="Hegedus B."/>
            <person name="Baldrian P."/>
            <person name="Stursova M."/>
            <person name="Weitz H."/>
            <person name="Taylor A."/>
            <person name="Grigoriev I.V."/>
            <person name="Nagy L.G."/>
            <person name="Martin F."/>
            <person name="Kauserud H."/>
        </authorList>
    </citation>
    <scope>NUCLEOTIDE SEQUENCE</scope>
    <source>
        <strain evidence="2">9284</strain>
    </source>
</reference>
<evidence type="ECO:0008006" key="4">
    <source>
        <dbReference type="Google" id="ProtNLM"/>
    </source>
</evidence>
<protein>
    <recommendedName>
        <fullName evidence="4">B-related factor 1</fullName>
    </recommendedName>
</protein>
<comment type="caution">
    <text evidence="2">The sequence shown here is derived from an EMBL/GenBank/DDBJ whole genome shotgun (WGS) entry which is preliminary data.</text>
</comment>
<feature type="region of interest" description="Disordered" evidence="1">
    <location>
        <begin position="457"/>
        <end position="493"/>
    </location>
</feature>
<feature type="compositionally biased region" description="Basic and acidic residues" evidence="1">
    <location>
        <begin position="338"/>
        <end position="347"/>
    </location>
</feature>
<dbReference type="CDD" id="cd00043">
    <property type="entry name" value="CYCLIN_SF"/>
    <property type="match status" value="1"/>
</dbReference>
<name>A0AAD7BWH4_9AGAR</name>
<dbReference type="Gene3D" id="1.10.472.10">
    <property type="entry name" value="Cyclin-like"/>
    <property type="match status" value="1"/>
</dbReference>
<keyword evidence="3" id="KW-1185">Reference proteome</keyword>
<evidence type="ECO:0000313" key="2">
    <source>
        <dbReference type="EMBL" id="KAJ7632484.1"/>
    </source>
</evidence>
<dbReference type="EMBL" id="JARKIF010000008">
    <property type="protein sequence ID" value="KAJ7632484.1"/>
    <property type="molecule type" value="Genomic_DNA"/>
</dbReference>
<gene>
    <name evidence="2" type="ORF">FB45DRAFT_505136</name>
</gene>